<keyword evidence="3" id="KW-1185">Reference proteome</keyword>
<keyword evidence="1" id="KW-0812">Transmembrane</keyword>
<dbReference type="EMBL" id="JAUTIX010000002">
    <property type="protein sequence ID" value="MDP0397388.1"/>
    <property type="molecule type" value="Genomic_DNA"/>
</dbReference>
<dbReference type="AlphaFoldDB" id="A0AA90SKL8"/>
<evidence type="ECO:0000313" key="2">
    <source>
        <dbReference type="EMBL" id="MDP0397388.1"/>
    </source>
</evidence>
<protein>
    <submittedName>
        <fullName evidence="2">Uncharacterized protein</fullName>
    </submittedName>
</protein>
<evidence type="ECO:0000256" key="1">
    <source>
        <dbReference type="SAM" id="Phobius"/>
    </source>
</evidence>
<dbReference type="Proteomes" id="UP001178281">
    <property type="component" value="Unassembled WGS sequence"/>
</dbReference>
<sequence>MSTSPPDKPQSTSSLTPRKLIGPALIVVGAVLALAFPDLRFFWFQGRPFGIVLVLLGVWETYSAFRGGDGR</sequence>
<comment type="caution">
    <text evidence="2">The sequence shown here is derived from an EMBL/GenBank/DDBJ whole genome shotgun (WGS) entry which is preliminary data.</text>
</comment>
<evidence type="ECO:0000313" key="3">
    <source>
        <dbReference type="Proteomes" id="UP001178281"/>
    </source>
</evidence>
<feature type="transmembrane region" description="Helical" evidence="1">
    <location>
        <begin position="48"/>
        <end position="65"/>
    </location>
</feature>
<keyword evidence="1" id="KW-1133">Transmembrane helix</keyword>
<gene>
    <name evidence="2" type="ORF">Q7X28_05560</name>
</gene>
<accession>A0AA90SKL8</accession>
<name>A0AA90SKL8_9ACTN</name>
<reference evidence="2" key="1">
    <citation type="submission" date="2023-08" db="EMBL/GenBank/DDBJ databases">
        <title>The draft genome of Tsukamurella strandjordii strain 050030.</title>
        <authorList>
            <person name="Zhao F."/>
            <person name="Feng Y."/>
            <person name="Zong Z."/>
        </authorList>
    </citation>
    <scope>NUCLEOTIDE SEQUENCE</scope>
    <source>
        <strain evidence="2">050030</strain>
    </source>
</reference>
<dbReference type="RefSeq" id="WP_305110610.1">
    <property type="nucleotide sequence ID" value="NZ_BAAAII010000005.1"/>
</dbReference>
<feature type="transmembrane region" description="Helical" evidence="1">
    <location>
        <begin position="20"/>
        <end position="36"/>
    </location>
</feature>
<proteinExistence type="predicted"/>
<organism evidence="2 3">
    <name type="scientific">Tsukamurella strandjordii</name>
    <dbReference type="NCBI Taxonomy" id="147577"/>
    <lineage>
        <taxon>Bacteria</taxon>
        <taxon>Bacillati</taxon>
        <taxon>Actinomycetota</taxon>
        <taxon>Actinomycetes</taxon>
        <taxon>Mycobacteriales</taxon>
        <taxon>Tsukamurellaceae</taxon>
        <taxon>Tsukamurella</taxon>
    </lineage>
</organism>
<keyword evidence="1" id="KW-0472">Membrane</keyword>